<evidence type="ECO:0000256" key="2">
    <source>
        <dbReference type="ARBA" id="ARBA00022517"/>
    </source>
</evidence>
<evidence type="ECO:0000313" key="5">
    <source>
        <dbReference type="Proteomes" id="UP000614272"/>
    </source>
</evidence>
<protein>
    <submittedName>
        <fullName evidence="4">Der GTPase-activating protein YihI</fullName>
    </submittedName>
</protein>
<proteinExistence type="predicted"/>
<feature type="region of interest" description="Disordered" evidence="3">
    <location>
        <begin position="129"/>
        <end position="168"/>
    </location>
</feature>
<evidence type="ECO:0000256" key="3">
    <source>
        <dbReference type="SAM" id="MobiDB-lite"/>
    </source>
</evidence>
<evidence type="ECO:0000313" key="4">
    <source>
        <dbReference type="EMBL" id="GGD71949.1"/>
    </source>
</evidence>
<gene>
    <name evidence="4" type="primary">yihI</name>
    <name evidence="4" type="ORF">GCM10011357_28700</name>
</gene>
<dbReference type="InterPro" id="IPR007336">
    <property type="entry name" value="YihI"/>
</dbReference>
<name>A0ABQ1RIU7_9ALTE</name>
<feature type="region of interest" description="Disordered" evidence="3">
    <location>
        <begin position="1"/>
        <end position="78"/>
    </location>
</feature>
<dbReference type="EMBL" id="BMGJ01000012">
    <property type="protein sequence ID" value="GGD71949.1"/>
    <property type="molecule type" value="Genomic_DNA"/>
</dbReference>
<reference evidence="5" key="1">
    <citation type="journal article" date="2019" name="Int. J. Syst. Evol. Microbiol.">
        <title>The Global Catalogue of Microorganisms (GCM) 10K type strain sequencing project: providing services to taxonomists for standard genome sequencing and annotation.</title>
        <authorList>
            <consortium name="The Broad Institute Genomics Platform"/>
            <consortium name="The Broad Institute Genome Sequencing Center for Infectious Disease"/>
            <person name="Wu L."/>
            <person name="Ma J."/>
        </authorList>
    </citation>
    <scope>NUCLEOTIDE SEQUENCE [LARGE SCALE GENOMIC DNA]</scope>
    <source>
        <strain evidence="5">CGMCC 1.12923</strain>
    </source>
</reference>
<accession>A0ABQ1RIU7</accession>
<keyword evidence="1" id="KW-0343">GTPase activation</keyword>
<comment type="caution">
    <text evidence="4">The sequence shown here is derived from an EMBL/GenBank/DDBJ whole genome shotgun (WGS) entry which is preliminary data.</text>
</comment>
<organism evidence="4 5">
    <name type="scientific">Lacimicrobium alkaliphilum</name>
    <dbReference type="NCBI Taxonomy" id="1526571"/>
    <lineage>
        <taxon>Bacteria</taxon>
        <taxon>Pseudomonadati</taxon>
        <taxon>Pseudomonadota</taxon>
        <taxon>Gammaproteobacteria</taxon>
        <taxon>Alteromonadales</taxon>
        <taxon>Alteromonadaceae</taxon>
        <taxon>Lacimicrobium</taxon>
    </lineage>
</organism>
<keyword evidence="5" id="KW-1185">Reference proteome</keyword>
<evidence type="ECO:0000256" key="1">
    <source>
        <dbReference type="ARBA" id="ARBA00022468"/>
    </source>
</evidence>
<sequence>MAKAPRTKRISEKAHQANIADKKSRKHKGHAPGSRHSEPADKSTSQNHNAKADPRLGSKKPVQLQVSETKHKTQQKFFSPAKELAAIEQDSRLEDLLDKIEQEQSLSAEDQQYVDQKLARHRQLCELLDIDSTSEGNSDPKPQHRRNPDNEEDALLDKFMNSDIKDHK</sequence>
<keyword evidence="2" id="KW-0690">Ribosome biogenesis</keyword>
<dbReference type="NCBIfam" id="NF003560">
    <property type="entry name" value="PRK05244.1-1"/>
    <property type="match status" value="1"/>
</dbReference>
<dbReference type="Pfam" id="PF04220">
    <property type="entry name" value="YihI"/>
    <property type="match status" value="1"/>
</dbReference>
<dbReference type="RefSeq" id="WP_099035430.1">
    <property type="nucleotide sequence ID" value="NZ_BMGJ01000012.1"/>
</dbReference>
<dbReference type="Proteomes" id="UP000614272">
    <property type="component" value="Unassembled WGS sequence"/>
</dbReference>